<name>C4WGX6_9HYPH</name>
<dbReference type="PANTHER" id="PTHR33231">
    <property type="entry name" value="30S RIBOSOMAL PROTEIN"/>
    <property type="match status" value="1"/>
</dbReference>
<organism evidence="6 7">
    <name type="scientific">Brucella intermedia LMG 3301</name>
    <dbReference type="NCBI Taxonomy" id="641118"/>
    <lineage>
        <taxon>Bacteria</taxon>
        <taxon>Pseudomonadati</taxon>
        <taxon>Pseudomonadota</taxon>
        <taxon>Alphaproteobacteria</taxon>
        <taxon>Hyphomicrobiales</taxon>
        <taxon>Brucellaceae</taxon>
        <taxon>Brucella/Ochrobactrum group</taxon>
        <taxon>Brucella</taxon>
    </lineage>
</organism>
<keyword evidence="4" id="KW-0963">Cytoplasm</keyword>
<dbReference type="GO" id="GO:0022627">
    <property type="term" value="C:cytosolic small ribosomal subunit"/>
    <property type="evidence" value="ECO:0007669"/>
    <property type="project" value="TreeGrafter"/>
</dbReference>
<dbReference type="Gene3D" id="3.30.505.50">
    <property type="entry name" value="Sigma 54 modulation/S30EA ribosomal protein, C-terminal domain"/>
    <property type="match status" value="1"/>
</dbReference>
<dbReference type="GO" id="GO:0045900">
    <property type="term" value="P:negative regulation of translational elongation"/>
    <property type="evidence" value="ECO:0007669"/>
    <property type="project" value="TreeGrafter"/>
</dbReference>
<evidence type="ECO:0000256" key="1">
    <source>
        <dbReference type="ARBA" id="ARBA00022845"/>
    </source>
</evidence>
<evidence type="ECO:0000313" key="6">
    <source>
        <dbReference type="EMBL" id="EEQ94844.1"/>
    </source>
</evidence>
<comment type="caution">
    <text evidence="6">The sequence shown here is derived from an EMBL/GenBank/DDBJ whole genome shotgun (WGS) entry which is preliminary data.</text>
</comment>
<keyword evidence="1 4" id="KW-0810">Translation regulation</keyword>
<evidence type="ECO:0000313" key="7">
    <source>
        <dbReference type="Proteomes" id="UP000004386"/>
    </source>
</evidence>
<dbReference type="InterPro" id="IPR050574">
    <property type="entry name" value="HPF/YfiA_ribosome-assoc"/>
</dbReference>
<evidence type="ECO:0000256" key="2">
    <source>
        <dbReference type="ARBA" id="ARBA00038695"/>
    </source>
</evidence>
<accession>C4WGX6</accession>
<dbReference type="Proteomes" id="UP000004386">
    <property type="component" value="Unassembled WGS sequence"/>
</dbReference>
<evidence type="ECO:0000259" key="5">
    <source>
        <dbReference type="Pfam" id="PF16321"/>
    </source>
</evidence>
<dbReference type="HAMAP" id="MF_00839">
    <property type="entry name" value="HPF"/>
    <property type="match status" value="1"/>
</dbReference>
<dbReference type="AlphaFoldDB" id="C4WGX6"/>
<gene>
    <name evidence="6" type="primary">yfiA</name>
    <name evidence="4" type="synonym">hpf</name>
    <name evidence="6" type="ORF">OINT_1000175</name>
</gene>
<comment type="function">
    <text evidence="4">Required for dimerization of active 70S ribosomes into 100S ribosomes in stationary phase; 100S ribosomes are translationally inactive and sometimes present during exponential growth.</text>
</comment>
<dbReference type="InterPro" id="IPR038416">
    <property type="entry name" value="Ribosom_S30AE_C_sf"/>
</dbReference>
<dbReference type="Gene3D" id="3.30.160.100">
    <property type="entry name" value="Ribosome hibernation promotion factor-like"/>
    <property type="match status" value="1"/>
</dbReference>
<dbReference type="InterPro" id="IPR034694">
    <property type="entry name" value="HPF_long/plastid"/>
</dbReference>
<sequence>MCQMTLRVSGKHMDVGEAFTTRIIDRVNEAVGKYFDHGFSGQVTVTKSGSRFSADCTLHLDSGATLQSTGEAQDPQLAFEAAADKIETRLRRYKRRLKSRPATQPDAIYDDVAYRVMAPLPEEEEDLPADYAPTIVAESSVALRTMSVASAVVELDLIENPVLVFRNAGNDEVNIVYRRADGNIGWVDPSMVTRQAAPRA</sequence>
<comment type="subcellular location">
    <subcellularLocation>
        <location evidence="4">Cytoplasm</location>
    </subcellularLocation>
</comment>
<evidence type="ECO:0000256" key="4">
    <source>
        <dbReference type="HAMAP-Rule" id="MF_00839"/>
    </source>
</evidence>
<dbReference type="InterPro" id="IPR003489">
    <property type="entry name" value="RHF/RaiA"/>
</dbReference>
<dbReference type="InterPro" id="IPR036567">
    <property type="entry name" value="RHF-like"/>
</dbReference>
<dbReference type="SUPFAM" id="SSF69754">
    <property type="entry name" value="Ribosome binding protein Y (YfiA homologue)"/>
    <property type="match status" value="1"/>
</dbReference>
<dbReference type="PANTHER" id="PTHR33231:SF1">
    <property type="entry name" value="30S RIBOSOMAL PROTEIN"/>
    <property type="match status" value="1"/>
</dbReference>
<dbReference type="NCBIfam" id="TIGR00741">
    <property type="entry name" value="yfiA"/>
    <property type="match status" value="1"/>
</dbReference>
<comment type="subunit">
    <text evidence="2">Associates exclusively with 100S ribosomes, which are dimers of 70S ribosomes.</text>
</comment>
<dbReference type="HOGENOM" id="CLU_071472_0_1_5"/>
<dbReference type="Pfam" id="PF02482">
    <property type="entry name" value="Ribosomal_S30AE"/>
    <property type="match status" value="1"/>
</dbReference>
<reference evidence="6 7" key="1">
    <citation type="submission" date="2009-05" db="EMBL/GenBank/DDBJ databases">
        <authorList>
            <person name="Setubal J.C."/>
            <person name="Boyle S."/>
            <person name="Crasta O.R."/>
            <person name="Gillespie J.J."/>
            <person name="Kenyon R.W."/>
            <person name="Lu J."/>
            <person name="Mane S."/>
            <person name="Nagrani S."/>
            <person name="Shallom J.M."/>
            <person name="Shallom S."/>
            <person name="Shukla M."/>
            <person name="Snyder E.E."/>
            <person name="Sobral B.W."/>
            <person name="Wattam A.R."/>
            <person name="Will R."/>
            <person name="Williams K."/>
            <person name="Yoo H."/>
            <person name="Munk C."/>
            <person name="Tapia R."/>
            <person name="Green L."/>
            <person name="Rogers Y."/>
            <person name="Detter J.C."/>
            <person name="Bruce D."/>
            <person name="Brettin T.S."/>
            <person name="Tsolis R."/>
        </authorList>
    </citation>
    <scope>NUCLEOTIDE SEQUENCE [LARGE SCALE GENOMIC DNA]</scope>
    <source>
        <strain evidence="6 7">LMG 3301</strain>
    </source>
</reference>
<dbReference type="Pfam" id="PF16321">
    <property type="entry name" value="Ribosom_S30AE_C"/>
    <property type="match status" value="1"/>
</dbReference>
<protein>
    <recommendedName>
        <fullName evidence="3 4">Ribosome hibernation promoting factor</fullName>
        <shortName evidence="4">HPF</shortName>
    </recommendedName>
</protein>
<dbReference type="EMBL" id="ACQA01000001">
    <property type="protein sequence ID" value="EEQ94844.1"/>
    <property type="molecule type" value="Genomic_DNA"/>
</dbReference>
<comment type="subunit">
    <text evidence="4">Interacts with 100S ribosomes.</text>
</comment>
<dbReference type="CDD" id="cd00552">
    <property type="entry name" value="RaiA"/>
    <property type="match status" value="1"/>
</dbReference>
<comment type="similarity">
    <text evidence="4">Belongs to the HPF/YfiA ribosome-associated protein family. Long HPF subfamily.</text>
</comment>
<dbReference type="GO" id="GO:0043024">
    <property type="term" value="F:ribosomal small subunit binding"/>
    <property type="evidence" value="ECO:0007669"/>
    <property type="project" value="TreeGrafter"/>
</dbReference>
<dbReference type="InterPro" id="IPR032528">
    <property type="entry name" value="Ribosom_S30AE_C"/>
</dbReference>
<feature type="domain" description="Sigma 54 modulation/S30EA ribosomal protein C-terminal" evidence="5">
    <location>
        <begin position="132"/>
        <end position="185"/>
    </location>
</feature>
<evidence type="ECO:0000256" key="3">
    <source>
        <dbReference type="ARBA" id="ARBA00041148"/>
    </source>
</evidence>
<proteinExistence type="inferred from homology"/>